<feature type="chain" id="PRO_5012781045" description="Lipoprotein" evidence="3">
    <location>
        <begin position="19"/>
        <end position="193"/>
    </location>
</feature>
<keyword evidence="5" id="KW-1185">Reference proteome</keyword>
<gene>
    <name evidence="4" type="ORF">CAP51_04710</name>
</gene>
<evidence type="ECO:0000256" key="1">
    <source>
        <dbReference type="SAM" id="Coils"/>
    </source>
</evidence>
<feature type="region of interest" description="Disordered" evidence="2">
    <location>
        <begin position="167"/>
        <end position="193"/>
    </location>
</feature>
<accession>A0A1Z9Z3A0</accession>
<feature type="coiled-coil region" evidence="1">
    <location>
        <begin position="69"/>
        <end position="126"/>
    </location>
</feature>
<evidence type="ECO:0000256" key="3">
    <source>
        <dbReference type="SAM" id="SignalP"/>
    </source>
</evidence>
<keyword evidence="3" id="KW-0732">Signal</keyword>
<comment type="caution">
    <text evidence="4">The sequence shown here is derived from an EMBL/GenBank/DDBJ whole genome shotgun (WGS) entry which is preliminary data.</text>
</comment>
<proteinExistence type="predicted"/>
<dbReference type="Proteomes" id="UP000196536">
    <property type="component" value="Unassembled WGS sequence"/>
</dbReference>
<dbReference type="EMBL" id="NEXX01000001">
    <property type="protein sequence ID" value="OUY08919.1"/>
    <property type="molecule type" value="Genomic_DNA"/>
</dbReference>
<feature type="signal peptide" evidence="3">
    <location>
        <begin position="1"/>
        <end position="18"/>
    </location>
</feature>
<protein>
    <recommendedName>
        <fullName evidence="6">Lipoprotein</fullName>
    </recommendedName>
</protein>
<sequence>MKKLTLVALITTMATLTACSKPVTEVKDGESKAPATTQQTAQLSTNNKADITADVNAIQTFGLAQEQAASSLQQRMDQAMQKQDKEELKKLFTEFKSFVEKSNAHLKKLNLKSTEANQLREKMIENSHVGLEMSETILTSNMEKIDPAQFQPLQEKAMKAQQELMEISQDIHNKISDQPATSQQLPVPQQPAQ</sequence>
<keyword evidence="1" id="KW-0175">Coiled coil</keyword>
<dbReference type="OrthoDB" id="6712404at2"/>
<reference evidence="4 5" key="1">
    <citation type="submission" date="2017-05" db="EMBL/GenBank/DDBJ databases">
        <title>Acinetobacter populi ANC 5415 (= PBJ7), whole genome shotgun sequencing project.</title>
        <authorList>
            <person name="Nemec A."/>
            <person name="Radolfova-Krizova L."/>
        </authorList>
    </citation>
    <scope>NUCLEOTIDE SEQUENCE [LARGE SCALE GENOMIC DNA]</scope>
    <source>
        <strain evidence="4 5">PBJ7</strain>
    </source>
</reference>
<evidence type="ECO:0000313" key="4">
    <source>
        <dbReference type="EMBL" id="OUY08919.1"/>
    </source>
</evidence>
<evidence type="ECO:0008006" key="6">
    <source>
        <dbReference type="Google" id="ProtNLM"/>
    </source>
</evidence>
<name>A0A1Z9Z3A0_9GAMM</name>
<evidence type="ECO:0000313" key="5">
    <source>
        <dbReference type="Proteomes" id="UP000196536"/>
    </source>
</evidence>
<dbReference type="RefSeq" id="WP_087619575.1">
    <property type="nucleotide sequence ID" value="NZ_NEXX01000001.1"/>
</dbReference>
<feature type="compositionally biased region" description="Polar residues" evidence="2">
    <location>
        <begin position="176"/>
        <end position="193"/>
    </location>
</feature>
<evidence type="ECO:0000256" key="2">
    <source>
        <dbReference type="SAM" id="MobiDB-lite"/>
    </source>
</evidence>
<dbReference type="PROSITE" id="PS51257">
    <property type="entry name" value="PROKAR_LIPOPROTEIN"/>
    <property type="match status" value="1"/>
</dbReference>
<organism evidence="4 5">
    <name type="scientific">Acinetobacter populi</name>
    <dbReference type="NCBI Taxonomy" id="1582270"/>
    <lineage>
        <taxon>Bacteria</taxon>
        <taxon>Pseudomonadati</taxon>
        <taxon>Pseudomonadota</taxon>
        <taxon>Gammaproteobacteria</taxon>
        <taxon>Moraxellales</taxon>
        <taxon>Moraxellaceae</taxon>
        <taxon>Acinetobacter</taxon>
    </lineage>
</organism>
<dbReference type="AlphaFoldDB" id="A0A1Z9Z3A0"/>